<keyword evidence="3" id="KW-1185">Reference proteome</keyword>
<name>A0A6G0YP27_APHCR</name>
<dbReference type="InterPro" id="IPR029488">
    <property type="entry name" value="Hmw/CFAP97"/>
</dbReference>
<keyword evidence="2" id="KW-0413">Isomerase</keyword>
<gene>
    <name evidence="2" type="ORF">FWK35_00009776</name>
</gene>
<evidence type="ECO:0000256" key="1">
    <source>
        <dbReference type="ARBA" id="ARBA00008315"/>
    </source>
</evidence>
<dbReference type="AlphaFoldDB" id="A0A6G0YP27"/>
<proteinExistence type="inferred from homology"/>
<comment type="similarity">
    <text evidence="1">Belongs to the CFAP97 family.</text>
</comment>
<protein>
    <submittedName>
        <fullName evidence="2">Peptidyl-prolyl cis-trans isomerase E-like</fullName>
    </submittedName>
</protein>
<organism evidence="2 3">
    <name type="scientific">Aphis craccivora</name>
    <name type="common">Cowpea aphid</name>
    <dbReference type="NCBI Taxonomy" id="307492"/>
    <lineage>
        <taxon>Eukaryota</taxon>
        <taxon>Metazoa</taxon>
        <taxon>Ecdysozoa</taxon>
        <taxon>Arthropoda</taxon>
        <taxon>Hexapoda</taxon>
        <taxon>Insecta</taxon>
        <taxon>Pterygota</taxon>
        <taxon>Neoptera</taxon>
        <taxon>Paraneoptera</taxon>
        <taxon>Hemiptera</taxon>
        <taxon>Sternorrhyncha</taxon>
        <taxon>Aphidomorpha</taxon>
        <taxon>Aphidoidea</taxon>
        <taxon>Aphididae</taxon>
        <taxon>Aphidini</taxon>
        <taxon>Aphis</taxon>
        <taxon>Aphis</taxon>
    </lineage>
</organism>
<dbReference type="GO" id="GO:0016853">
    <property type="term" value="F:isomerase activity"/>
    <property type="evidence" value="ECO:0007669"/>
    <property type="project" value="UniProtKB-KW"/>
</dbReference>
<dbReference type="Pfam" id="PF13879">
    <property type="entry name" value="Hmw_CFAP97"/>
    <property type="match status" value="1"/>
</dbReference>
<evidence type="ECO:0000313" key="3">
    <source>
        <dbReference type="Proteomes" id="UP000478052"/>
    </source>
</evidence>
<sequence>MQNKLTRKASWEDMYRKHRNNVKNDVIRSAKPKVDNKPPLLKITAYYKPGTIEANTARLAQIEEDNFKLIRNINIIYRTKRIPKCYRAKDDD</sequence>
<dbReference type="OrthoDB" id="193499at2759"/>
<evidence type="ECO:0000313" key="2">
    <source>
        <dbReference type="EMBL" id="KAF0759251.1"/>
    </source>
</evidence>
<reference evidence="2 3" key="1">
    <citation type="submission" date="2019-08" db="EMBL/GenBank/DDBJ databases">
        <title>Whole genome of Aphis craccivora.</title>
        <authorList>
            <person name="Voronova N.V."/>
            <person name="Shulinski R.S."/>
            <person name="Bandarenka Y.V."/>
            <person name="Zhorov D.G."/>
            <person name="Warner D."/>
        </authorList>
    </citation>
    <scope>NUCLEOTIDE SEQUENCE [LARGE SCALE GENOMIC DNA]</scope>
    <source>
        <strain evidence="2">180601</strain>
        <tissue evidence="2">Whole Body</tissue>
    </source>
</reference>
<accession>A0A6G0YP27</accession>
<comment type="caution">
    <text evidence="2">The sequence shown here is derived from an EMBL/GenBank/DDBJ whole genome shotgun (WGS) entry which is preliminary data.</text>
</comment>
<dbReference type="EMBL" id="VUJU01003054">
    <property type="protein sequence ID" value="KAF0759251.1"/>
    <property type="molecule type" value="Genomic_DNA"/>
</dbReference>
<dbReference type="Proteomes" id="UP000478052">
    <property type="component" value="Unassembled WGS sequence"/>
</dbReference>